<sequence length="402" mass="43451">MDSRFSNDVNLVGAIAAVPSILEVVCQSTGMGFAAVARVTEDRWIACGVRDEIDFGLEPGGELDVGSTICNEIRDHRTAVVIDDVDNDPVYCTHHTPKTYGLKSYISVPIILSNRSFFGTLCAISPKPAQVSQAKILGMFELFADMIGYHVEAARSVERTSTALLDEQETAALREQFIAVLGHDLRNPVAGVEAGMRILRQEPLSERGESVVGMIEGSVSRMAGLIDNVMDFARGRLGGGLTLDRSSKNIADTLRQVVSEFRASHPDRVILAEIRIQEKVEADHGRLAQIFSNLIGNALMHGDPGQAIDVTLDIEEGVLVFQSINKGDPIPRDAMEKLFLPFSRGEMRSSLQGLGLGLYICSQIATAHGGSLKASSADGETTFAFRMPLTQDGHPSRQGLAD</sequence>
<comment type="catalytic activity">
    <reaction evidence="1">
        <text>ATP + protein L-histidine = ADP + protein N-phospho-L-histidine.</text>
        <dbReference type="EC" id="2.7.13.3"/>
    </reaction>
</comment>
<proteinExistence type="predicted"/>
<organism evidence="10 11">
    <name type="scientific">Qipengyuania benthica</name>
    <dbReference type="NCBI Taxonomy" id="3067651"/>
    <lineage>
        <taxon>Bacteria</taxon>
        <taxon>Pseudomonadati</taxon>
        <taxon>Pseudomonadota</taxon>
        <taxon>Alphaproteobacteria</taxon>
        <taxon>Sphingomonadales</taxon>
        <taxon>Erythrobacteraceae</taxon>
        <taxon>Qipengyuania</taxon>
    </lineage>
</organism>
<dbReference type="Pfam" id="PF01590">
    <property type="entry name" value="GAF"/>
    <property type="match status" value="1"/>
</dbReference>
<dbReference type="SUPFAM" id="SSF55781">
    <property type="entry name" value="GAF domain-like"/>
    <property type="match status" value="1"/>
</dbReference>
<feature type="domain" description="Histidine kinase" evidence="9">
    <location>
        <begin position="180"/>
        <end position="391"/>
    </location>
</feature>
<dbReference type="InterPro" id="IPR029016">
    <property type="entry name" value="GAF-like_dom_sf"/>
</dbReference>
<dbReference type="EMBL" id="JAVAIL010000008">
    <property type="protein sequence ID" value="MDP4540986.1"/>
    <property type="molecule type" value="Genomic_DNA"/>
</dbReference>
<dbReference type="Pfam" id="PF02518">
    <property type="entry name" value="HATPase_c"/>
    <property type="match status" value="1"/>
</dbReference>
<keyword evidence="3" id="KW-0597">Phosphoprotein</keyword>
<dbReference type="InterPro" id="IPR036097">
    <property type="entry name" value="HisK_dim/P_sf"/>
</dbReference>
<dbReference type="InterPro" id="IPR003594">
    <property type="entry name" value="HATPase_dom"/>
</dbReference>
<dbReference type="SMART" id="SM00387">
    <property type="entry name" value="HATPase_c"/>
    <property type="match status" value="1"/>
</dbReference>
<evidence type="ECO:0000256" key="6">
    <source>
        <dbReference type="ARBA" id="ARBA00022777"/>
    </source>
</evidence>
<dbReference type="InterPro" id="IPR003018">
    <property type="entry name" value="GAF"/>
</dbReference>
<dbReference type="Gene3D" id="3.30.565.10">
    <property type="entry name" value="Histidine kinase-like ATPase, C-terminal domain"/>
    <property type="match status" value="1"/>
</dbReference>
<dbReference type="InterPro" id="IPR005467">
    <property type="entry name" value="His_kinase_dom"/>
</dbReference>
<protein>
    <recommendedName>
        <fullName evidence="2">histidine kinase</fullName>
        <ecNumber evidence="2">2.7.13.3</ecNumber>
    </recommendedName>
</protein>
<dbReference type="Gene3D" id="3.30.450.40">
    <property type="match status" value="1"/>
</dbReference>
<evidence type="ECO:0000313" key="10">
    <source>
        <dbReference type="EMBL" id="MDP4540986.1"/>
    </source>
</evidence>
<evidence type="ECO:0000256" key="5">
    <source>
        <dbReference type="ARBA" id="ARBA00022741"/>
    </source>
</evidence>
<dbReference type="EC" id="2.7.13.3" evidence="2"/>
<dbReference type="PANTHER" id="PTHR42878:SF7">
    <property type="entry name" value="SENSOR HISTIDINE KINASE GLRK"/>
    <property type="match status" value="1"/>
</dbReference>
<dbReference type="PROSITE" id="PS50109">
    <property type="entry name" value="HIS_KIN"/>
    <property type="match status" value="1"/>
</dbReference>
<keyword evidence="8" id="KW-0902">Two-component regulatory system</keyword>
<reference evidence="10 11" key="1">
    <citation type="submission" date="2023-08" db="EMBL/GenBank/DDBJ databases">
        <title>genomic of DY56.</title>
        <authorList>
            <person name="Wang Y."/>
        </authorList>
    </citation>
    <scope>NUCLEOTIDE SEQUENCE [LARGE SCALE GENOMIC DNA]</scope>
    <source>
        <strain evidence="10 11">DY56-A-20</strain>
    </source>
</reference>
<dbReference type="Pfam" id="PF00512">
    <property type="entry name" value="HisKA"/>
    <property type="match status" value="1"/>
</dbReference>
<keyword evidence="4" id="KW-0808">Transferase</keyword>
<dbReference type="PRINTS" id="PR00344">
    <property type="entry name" value="BCTRLSENSOR"/>
</dbReference>
<keyword evidence="5" id="KW-0547">Nucleotide-binding</keyword>
<dbReference type="CDD" id="cd00075">
    <property type="entry name" value="HATPase"/>
    <property type="match status" value="1"/>
</dbReference>
<dbReference type="Proteomes" id="UP001235664">
    <property type="component" value="Unassembled WGS sequence"/>
</dbReference>
<keyword evidence="11" id="KW-1185">Reference proteome</keyword>
<evidence type="ECO:0000256" key="2">
    <source>
        <dbReference type="ARBA" id="ARBA00012438"/>
    </source>
</evidence>
<evidence type="ECO:0000256" key="7">
    <source>
        <dbReference type="ARBA" id="ARBA00022840"/>
    </source>
</evidence>
<keyword evidence="7" id="KW-0067">ATP-binding</keyword>
<dbReference type="SMART" id="SM00065">
    <property type="entry name" value="GAF"/>
    <property type="match status" value="1"/>
</dbReference>
<dbReference type="SMART" id="SM00388">
    <property type="entry name" value="HisKA"/>
    <property type="match status" value="1"/>
</dbReference>
<evidence type="ECO:0000256" key="1">
    <source>
        <dbReference type="ARBA" id="ARBA00000085"/>
    </source>
</evidence>
<dbReference type="InterPro" id="IPR003661">
    <property type="entry name" value="HisK_dim/P_dom"/>
</dbReference>
<keyword evidence="6 10" id="KW-0418">Kinase</keyword>
<accession>A0ABT9HCI2</accession>
<dbReference type="SUPFAM" id="SSF55874">
    <property type="entry name" value="ATPase domain of HSP90 chaperone/DNA topoisomerase II/histidine kinase"/>
    <property type="match status" value="1"/>
</dbReference>
<dbReference type="RefSeq" id="WP_305930988.1">
    <property type="nucleotide sequence ID" value="NZ_JAVAIL010000008.1"/>
</dbReference>
<dbReference type="InterPro" id="IPR050351">
    <property type="entry name" value="BphY/WalK/GraS-like"/>
</dbReference>
<evidence type="ECO:0000256" key="3">
    <source>
        <dbReference type="ARBA" id="ARBA00022553"/>
    </source>
</evidence>
<evidence type="ECO:0000313" key="11">
    <source>
        <dbReference type="Proteomes" id="UP001235664"/>
    </source>
</evidence>
<name>A0ABT9HCI2_9SPHN</name>
<evidence type="ECO:0000256" key="8">
    <source>
        <dbReference type="ARBA" id="ARBA00023012"/>
    </source>
</evidence>
<gene>
    <name evidence="10" type="ORF">Q9K01_15260</name>
</gene>
<dbReference type="InterPro" id="IPR036890">
    <property type="entry name" value="HATPase_C_sf"/>
</dbReference>
<dbReference type="SUPFAM" id="SSF47384">
    <property type="entry name" value="Homodimeric domain of signal transducing histidine kinase"/>
    <property type="match status" value="1"/>
</dbReference>
<dbReference type="GO" id="GO:0016301">
    <property type="term" value="F:kinase activity"/>
    <property type="evidence" value="ECO:0007669"/>
    <property type="project" value="UniProtKB-KW"/>
</dbReference>
<comment type="caution">
    <text evidence="10">The sequence shown here is derived from an EMBL/GenBank/DDBJ whole genome shotgun (WGS) entry which is preliminary data.</text>
</comment>
<dbReference type="CDD" id="cd00082">
    <property type="entry name" value="HisKA"/>
    <property type="match status" value="1"/>
</dbReference>
<dbReference type="InterPro" id="IPR004358">
    <property type="entry name" value="Sig_transdc_His_kin-like_C"/>
</dbReference>
<dbReference type="Gene3D" id="1.10.287.130">
    <property type="match status" value="1"/>
</dbReference>
<dbReference type="PANTHER" id="PTHR42878">
    <property type="entry name" value="TWO-COMPONENT HISTIDINE KINASE"/>
    <property type="match status" value="1"/>
</dbReference>
<evidence type="ECO:0000259" key="9">
    <source>
        <dbReference type="PROSITE" id="PS50109"/>
    </source>
</evidence>
<evidence type="ECO:0000256" key="4">
    <source>
        <dbReference type="ARBA" id="ARBA00022679"/>
    </source>
</evidence>